<protein>
    <submittedName>
        <fullName evidence="2">Uncharacterized protein</fullName>
    </submittedName>
</protein>
<keyword evidence="1" id="KW-0175">Coiled coil</keyword>
<dbReference type="OrthoDB" id="5152974at2759"/>
<organism evidence="2 3">
    <name type="scientific">Clonostachys rhizophaga</name>
    <dbReference type="NCBI Taxonomy" id="160324"/>
    <lineage>
        <taxon>Eukaryota</taxon>
        <taxon>Fungi</taxon>
        <taxon>Dikarya</taxon>
        <taxon>Ascomycota</taxon>
        <taxon>Pezizomycotina</taxon>
        <taxon>Sordariomycetes</taxon>
        <taxon>Hypocreomycetidae</taxon>
        <taxon>Hypocreales</taxon>
        <taxon>Bionectriaceae</taxon>
        <taxon>Clonostachys</taxon>
    </lineage>
</organism>
<accession>A0A9N9W273</accession>
<evidence type="ECO:0000256" key="1">
    <source>
        <dbReference type="SAM" id="Coils"/>
    </source>
</evidence>
<dbReference type="Proteomes" id="UP000696573">
    <property type="component" value="Unassembled WGS sequence"/>
</dbReference>
<proteinExistence type="predicted"/>
<dbReference type="EMBL" id="CABFNQ020000768">
    <property type="protein sequence ID" value="CAH0043193.1"/>
    <property type="molecule type" value="Genomic_DNA"/>
</dbReference>
<evidence type="ECO:0000313" key="3">
    <source>
        <dbReference type="Proteomes" id="UP000696573"/>
    </source>
</evidence>
<evidence type="ECO:0000313" key="2">
    <source>
        <dbReference type="EMBL" id="CAH0043193.1"/>
    </source>
</evidence>
<keyword evidence="3" id="KW-1185">Reference proteome</keyword>
<sequence length="252" mass="29204">METRTDIRLHTRGWERGGVPNEWRLKGGINALVMTLKKKHRYDLYNGKESLQAINHQLEPDRLRIILGDNLCQQVTVLVDSVHRSCAQLSTIFKYPETAELVLVVEEQIQMCLSVLRAIAKVIAGDAEEIVFNVTQWVNDTQPIREFNDVYADKATDRLRRKITLRSDAIAYRGPVILAALLKVLDEVDPSTKHERMLARIDRERARISPSEDDREARQERIEELEQERARRLQEIQTYIAELPPREIVFLA</sequence>
<gene>
    <name evidence="2" type="ORF">CRHIZ90672A_00004977</name>
</gene>
<reference evidence="2" key="1">
    <citation type="submission" date="2021-10" db="EMBL/GenBank/DDBJ databases">
        <authorList>
            <person name="Piombo E."/>
        </authorList>
    </citation>
    <scope>NUCLEOTIDE SEQUENCE</scope>
</reference>
<feature type="coiled-coil region" evidence="1">
    <location>
        <begin position="208"/>
        <end position="242"/>
    </location>
</feature>
<comment type="caution">
    <text evidence="2">The sequence shown here is derived from an EMBL/GenBank/DDBJ whole genome shotgun (WGS) entry which is preliminary data.</text>
</comment>
<dbReference type="AlphaFoldDB" id="A0A9N9W273"/>
<name>A0A9N9W273_9HYPO</name>